<dbReference type="AlphaFoldDB" id="A0A9Q5I2W2"/>
<dbReference type="Pfam" id="PF13302">
    <property type="entry name" value="Acetyltransf_3"/>
    <property type="match status" value="1"/>
</dbReference>
<feature type="compositionally biased region" description="Polar residues" evidence="1">
    <location>
        <begin position="776"/>
        <end position="785"/>
    </location>
</feature>
<feature type="compositionally biased region" description="Basic and acidic residues" evidence="1">
    <location>
        <begin position="605"/>
        <end position="616"/>
    </location>
</feature>
<keyword evidence="4" id="KW-1185">Reference proteome</keyword>
<feature type="compositionally biased region" description="Low complexity" evidence="1">
    <location>
        <begin position="788"/>
        <end position="820"/>
    </location>
</feature>
<gene>
    <name evidence="3" type="ORF">A7U60_g2243</name>
</gene>
<feature type="region of interest" description="Disordered" evidence="1">
    <location>
        <begin position="742"/>
        <end position="820"/>
    </location>
</feature>
<dbReference type="Gene3D" id="3.40.630.30">
    <property type="match status" value="1"/>
</dbReference>
<reference evidence="3" key="1">
    <citation type="submission" date="2016-06" db="EMBL/GenBank/DDBJ databases">
        <title>Draft Genome sequence of the fungus Inonotus baumii.</title>
        <authorList>
            <person name="Zhu H."/>
            <person name="Lin W."/>
        </authorList>
    </citation>
    <scope>NUCLEOTIDE SEQUENCE</scope>
    <source>
        <strain evidence="3">821</strain>
    </source>
</reference>
<sequence length="820" mass="87572">MTESTTSSASDAADTYVPARVALRPLISNRDTEHLMDCWRILQRSSADAAVLPSSASNLFAFADSCIYIASVHDLNFVENAEKKLERERQQAVKEANARGRAALKEPSFSSAYREGNLAKALHMAFSNNNSQPPTGGCENDPFGATNWQAQASSSSTGSTSHAAGNAEADQYRITPYYFNDNATAVTDASRPQERIIPDELDDLNNFDTTIPEEEGLWTNPKSEPSDLIGIVYLYTASDAASAACEVSLGVALLPHARGRGCGTETVRQLIGLAFDEFNFHRISAGVIGPSLCRAARPTVSNTASGGAKEPNAPLLSGTIAETEAALRMFVALGFTLEGTRRRAIPDVEDNGVWRDAHYLALLDTDWFTLCARQNAKSVNPKNRRTRWDEMLARHLLEADDLLSAESRLKRSASTETLRPGAQTNGAAIGIDLAPSSVSGSSAPSEAANENGAREERGQTQGQEGFFSSARAPNNPFSSFSSVSSSAPNYFRSDPFAAHILQSRRKPVFTFGGGNESASQALTDLGDAELRSDNEELLIDFDEAHEKVEDFLRKNPAPGPPPSEAGTNLDSEAEAESASASDFESCADPDELDLPSGGNTKGKGKAKEVEVDRPVQDVDQEQMRSLATGVSIPATYLNVPRQKEPSTLVSPPDDDESGAEEQQARKKRRFSNGVIPEQDSTRCNDRAIAPGLFPATTTSILHGASRPFDFNFNGSGFSFNAPRLVSSPADVEAGGQLVVDTLSSSQHQPASVDAEPHRFPDADRIADADSEMSDAESISTASTWDVVSIASAPRSPSPTTSLSSGTGSLSLQSASESGDE</sequence>
<feature type="compositionally biased region" description="Low complexity" evidence="1">
    <location>
        <begin position="434"/>
        <end position="451"/>
    </location>
</feature>
<feature type="region of interest" description="Disordered" evidence="1">
    <location>
        <begin position="552"/>
        <end position="680"/>
    </location>
</feature>
<dbReference type="InterPro" id="IPR000182">
    <property type="entry name" value="GNAT_dom"/>
</dbReference>
<evidence type="ECO:0000259" key="2">
    <source>
        <dbReference type="Pfam" id="PF13302"/>
    </source>
</evidence>
<dbReference type="GO" id="GO:0016747">
    <property type="term" value="F:acyltransferase activity, transferring groups other than amino-acyl groups"/>
    <property type="evidence" value="ECO:0007669"/>
    <property type="project" value="InterPro"/>
</dbReference>
<evidence type="ECO:0000256" key="1">
    <source>
        <dbReference type="SAM" id="MobiDB-lite"/>
    </source>
</evidence>
<proteinExistence type="predicted"/>
<dbReference type="Proteomes" id="UP000757232">
    <property type="component" value="Unassembled WGS sequence"/>
</dbReference>
<comment type="caution">
    <text evidence="3">The sequence shown here is derived from an EMBL/GenBank/DDBJ whole genome shotgun (WGS) entry which is preliminary data.</text>
</comment>
<feature type="domain" description="N-acetyltransferase" evidence="2">
    <location>
        <begin position="225"/>
        <end position="286"/>
    </location>
</feature>
<dbReference type="InterPro" id="IPR016181">
    <property type="entry name" value="Acyl_CoA_acyltransferase"/>
</dbReference>
<name>A0A9Q5I2W2_SANBA</name>
<dbReference type="EMBL" id="LNZH02000127">
    <property type="protein sequence ID" value="OCB90509.1"/>
    <property type="molecule type" value="Genomic_DNA"/>
</dbReference>
<organism evidence="3 4">
    <name type="scientific">Sanghuangporus baumii</name>
    <name type="common">Phellinus baumii</name>
    <dbReference type="NCBI Taxonomy" id="108892"/>
    <lineage>
        <taxon>Eukaryota</taxon>
        <taxon>Fungi</taxon>
        <taxon>Dikarya</taxon>
        <taxon>Basidiomycota</taxon>
        <taxon>Agaricomycotina</taxon>
        <taxon>Agaricomycetes</taxon>
        <taxon>Hymenochaetales</taxon>
        <taxon>Hymenochaetaceae</taxon>
        <taxon>Sanghuangporus</taxon>
    </lineage>
</organism>
<feature type="region of interest" description="Disordered" evidence="1">
    <location>
        <begin position="128"/>
        <end position="164"/>
    </location>
</feature>
<accession>A0A9Q5I2W2</accession>
<feature type="compositionally biased region" description="Low complexity" evidence="1">
    <location>
        <begin position="149"/>
        <end position="164"/>
    </location>
</feature>
<evidence type="ECO:0000313" key="3">
    <source>
        <dbReference type="EMBL" id="OCB90509.1"/>
    </source>
</evidence>
<feature type="compositionally biased region" description="Basic and acidic residues" evidence="1">
    <location>
        <begin position="754"/>
        <end position="767"/>
    </location>
</feature>
<dbReference type="SUPFAM" id="SSF55729">
    <property type="entry name" value="Acyl-CoA N-acyltransferases (Nat)"/>
    <property type="match status" value="2"/>
</dbReference>
<feature type="region of interest" description="Disordered" evidence="1">
    <location>
        <begin position="432"/>
        <end position="473"/>
    </location>
</feature>
<protein>
    <recommendedName>
        <fullName evidence="2">N-acetyltransferase domain-containing protein</fullName>
    </recommendedName>
</protein>
<dbReference type="OrthoDB" id="64477at2759"/>
<evidence type="ECO:0000313" key="4">
    <source>
        <dbReference type="Proteomes" id="UP000757232"/>
    </source>
</evidence>